<feature type="transmembrane region" description="Helical" evidence="1">
    <location>
        <begin position="981"/>
        <end position="999"/>
    </location>
</feature>
<feature type="transmembrane region" description="Helical" evidence="1">
    <location>
        <begin position="652"/>
        <end position="671"/>
    </location>
</feature>
<feature type="transmembrane region" description="Helical" evidence="1">
    <location>
        <begin position="173"/>
        <end position="195"/>
    </location>
</feature>
<feature type="transmembrane region" description="Helical" evidence="1">
    <location>
        <begin position="317"/>
        <end position="337"/>
    </location>
</feature>
<feature type="transmembrane region" description="Helical" evidence="1">
    <location>
        <begin position="141"/>
        <end position="161"/>
    </location>
</feature>
<keyword evidence="1" id="KW-0812">Transmembrane</keyword>
<feature type="transmembrane region" description="Helical" evidence="1">
    <location>
        <begin position="882"/>
        <end position="903"/>
    </location>
</feature>
<keyword evidence="1" id="KW-1133">Transmembrane helix</keyword>
<sequence length="1043" mass="107096">MSTPTPVSCPRCSAPLPADDPTCPRCGLYLVGPAAAELWQVDQRLAEVTALQTRLRTEHANLLTRRTTLLETLASAPAEPHRTPAPAPAPAPVPAATIPIPTTAAPRRWTVQQTLLAVGVVLVLVSGSIALAVAWDRIGVYGQAVVMGGFTGLAAWLALLLSRRGLASSAEALALVAGGLLLLDVTAARGLGLFGLDAAPADWYAVGSGLAVALVLGALHVRDRRIAAFAILTLTAASVAWGGLVAVSRDHMTTWEVTALLGAVAFGLLHWRLPQRFGLVRRAASGPAAAWLVVAATVAAFRPLLEDFPQAWPTWSTVAVVDLGILLAIWVGGAWVVRAVMHHRVARLGSRAAVRADWAKRWYTGDWRALGVVAVASTLSLPASAWLAAILSDIRGTAVVTALVAVAWVAAVVVRPLGAGRGGWWLESTLGVSALGLAVVVFGQDETAIHVLGLAAVAAGAAATAVRRRPVRLAGSAVAVVFALAALRAGTVDTPPRTHVLLMLGAMAALTAAALWHRRRAEEPALAGGVVLAALLGFSSAASTGDERYGVAVVAMLTAAAAAYAVWRKAFRLIATAVAVVFGLVALTWGGGLVSTTAQVVVLSATGCALTAAALLSRRHEDVTWPLAGGALISLLGGWADAELLHRLEELPAVWLVPPTLAIGGCALAVARVHRRPAVTTGSVAVAVLALWHAVDVAASLGSPELRVLALAGLAAAYAAGALARPHRAEELPLAGGAVLSAGSALWLVLDHGLPTPYLLVVLVVVCAAALATSVLRPALRLPAHGVALASGAWLLWLVGGYGPDGTDIALTTMLALGCVALARWRAEGEEELLFGVGSLVLVVLAVGVADDRGWAYVAAAVAAAYGLALVGYAVRPARRLVVAGAVVALTYATWVALAEAGVETLEAYTVPLALLLLGASAWCRHLLGRRSWLVAGPGLLVGFVPPTLLTVTDAGAIRPLLTAAAAVAVLALGAHQRWQAPVVVGAASAVLVAVSELGPYTLHLPRSVTLGTLGVLLLALGARYEQRRANARQAVSWLASMS</sequence>
<evidence type="ECO:0000313" key="2">
    <source>
        <dbReference type="EMBL" id="NNM45256.1"/>
    </source>
</evidence>
<dbReference type="RefSeq" id="WP_171242299.1">
    <property type="nucleotide sequence ID" value="NZ_JABEPQ010000001.1"/>
</dbReference>
<feature type="transmembrane region" description="Helical" evidence="1">
    <location>
        <begin position="1005"/>
        <end position="1023"/>
    </location>
</feature>
<feature type="transmembrane region" description="Helical" evidence="1">
    <location>
        <begin position="678"/>
        <end position="695"/>
    </location>
</feature>
<feature type="transmembrane region" description="Helical" evidence="1">
    <location>
        <begin position="707"/>
        <end position="725"/>
    </location>
</feature>
<feature type="transmembrane region" description="Helical" evidence="1">
    <location>
        <begin position="909"/>
        <end position="928"/>
    </location>
</feature>
<feature type="transmembrane region" description="Helical" evidence="1">
    <location>
        <begin position="933"/>
        <end position="950"/>
    </location>
</feature>
<feature type="transmembrane region" description="Helical" evidence="1">
    <location>
        <begin position="448"/>
        <end position="466"/>
    </location>
</feature>
<feature type="transmembrane region" description="Helical" evidence="1">
    <location>
        <begin position="115"/>
        <end position="135"/>
    </location>
</feature>
<feature type="transmembrane region" description="Helical" evidence="1">
    <location>
        <begin position="598"/>
        <end position="616"/>
    </location>
</feature>
<dbReference type="AlphaFoldDB" id="A0A849H644"/>
<feature type="transmembrane region" description="Helical" evidence="1">
    <location>
        <begin position="498"/>
        <end position="517"/>
    </location>
</feature>
<feature type="transmembrane region" description="Helical" evidence="1">
    <location>
        <begin position="956"/>
        <end position="974"/>
    </location>
</feature>
<organism evidence="2 3">
    <name type="scientific">Knoellia koreensis</name>
    <dbReference type="NCBI Taxonomy" id="2730921"/>
    <lineage>
        <taxon>Bacteria</taxon>
        <taxon>Bacillati</taxon>
        <taxon>Actinomycetota</taxon>
        <taxon>Actinomycetes</taxon>
        <taxon>Micrococcales</taxon>
        <taxon>Intrasporangiaceae</taxon>
        <taxon>Knoellia</taxon>
    </lineage>
</organism>
<comment type="caution">
    <text evidence="2">The sequence shown here is derived from an EMBL/GenBank/DDBJ whole genome shotgun (WGS) entry which is preliminary data.</text>
</comment>
<proteinExistence type="predicted"/>
<feature type="transmembrane region" description="Helical" evidence="1">
    <location>
        <begin position="253"/>
        <end position="271"/>
    </location>
</feature>
<dbReference type="InterPro" id="IPR058062">
    <property type="entry name" value="SCO7613_C"/>
</dbReference>
<evidence type="ECO:0000256" key="1">
    <source>
        <dbReference type="SAM" id="Phobius"/>
    </source>
</evidence>
<keyword evidence="1" id="KW-0472">Membrane</keyword>
<feature type="transmembrane region" description="Helical" evidence="1">
    <location>
        <begin position="623"/>
        <end position="640"/>
    </location>
</feature>
<feature type="transmembrane region" description="Helical" evidence="1">
    <location>
        <begin position="424"/>
        <end position="442"/>
    </location>
</feature>
<feature type="transmembrane region" description="Helical" evidence="1">
    <location>
        <begin position="524"/>
        <end position="543"/>
    </location>
</feature>
<feature type="transmembrane region" description="Helical" evidence="1">
    <location>
        <begin position="226"/>
        <end position="247"/>
    </location>
</feature>
<reference evidence="2 3" key="1">
    <citation type="submission" date="2020-04" db="EMBL/GenBank/DDBJ databases">
        <title>Knoellia sp. isolate from air conditioner.</title>
        <authorList>
            <person name="Chea S."/>
            <person name="Kim D.-U."/>
        </authorList>
    </citation>
    <scope>NUCLEOTIDE SEQUENCE [LARGE SCALE GENOMIC DNA]</scope>
    <source>
        <strain evidence="2 3">DB2414S</strain>
    </source>
</reference>
<feature type="transmembrane region" description="Helical" evidence="1">
    <location>
        <begin position="809"/>
        <end position="826"/>
    </location>
</feature>
<feature type="transmembrane region" description="Helical" evidence="1">
    <location>
        <begin position="756"/>
        <end position="776"/>
    </location>
</feature>
<feature type="transmembrane region" description="Helical" evidence="1">
    <location>
        <begin position="732"/>
        <end position="750"/>
    </location>
</feature>
<gene>
    <name evidence="2" type="ORF">HJG52_04465</name>
</gene>
<dbReference type="Proteomes" id="UP000588586">
    <property type="component" value="Unassembled WGS sequence"/>
</dbReference>
<feature type="transmembrane region" description="Helical" evidence="1">
    <location>
        <begin position="856"/>
        <end position="875"/>
    </location>
</feature>
<feature type="transmembrane region" description="Helical" evidence="1">
    <location>
        <begin position="201"/>
        <end position="219"/>
    </location>
</feature>
<dbReference type="EMBL" id="JABEPQ010000001">
    <property type="protein sequence ID" value="NNM45256.1"/>
    <property type="molecule type" value="Genomic_DNA"/>
</dbReference>
<feature type="transmembrane region" description="Helical" evidence="1">
    <location>
        <begin position="833"/>
        <end position="850"/>
    </location>
</feature>
<feature type="transmembrane region" description="Helical" evidence="1">
    <location>
        <begin position="369"/>
        <end position="391"/>
    </location>
</feature>
<name>A0A849H644_9MICO</name>
<feature type="transmembrane region" description="Helical" evidence="1">
    <location>
        <begin position="574"/>
        <end position="592"/>
    </location>
</feature>
<feature type="transmembrane region" description="Helical" evidence="1">
    <location>
        <begin position="473"/>
        <end position="492"/>
    </location>
</feature>
<feature type="transmembrane region" description="Helical" evidence="1">
    <location>
        <begin position="783"/>
        <end position="803"/>
    </location>
</feature>
<keyword evidence="3" id="KW-1185">Reference proteome</keyword>
<dbReference type="NCBIfam" id="NF047321">
    <property type="entry name" value="SCO7613_CTERM"/>
    <property type="match status" value="1"/>
</dbReference>
<accession>A0A849H644</accession>
<protein>
    <submittedName>
        <fullName evidence="2">Zinc ribbon domain-containing protein</fullName>
    </submittedName>
</protein>
<feature type="transmembrane region" description="Helical" evidence="1">
    <location>
        <begin position="549"/>
        <end position="567"/>
    </location>
</feature>
<feature type="transmembrane region" description="Helical" evidence="1">
    <location>
        <begin position="397"/>
        <end position="417"/>
    </location>
</feature>
<feature type="transmembrane region" description="Helical" evidence="1">
    <location>
        <begin position="283"/>
        <end position="305"/>
    </location>
</feature>
<evidence type="ECO:0000313" key="3">
    <source>
        <dbReference type="Proteomes" id="UP000588586"/>
    </source>
</evidence>